<dbReference type="STRING" id="4572.M7Z2C3"/>
<feature type="coiled-coil region" evidence="1">
    <location>
        <begin position="606"/>
        <end position="652"/>
    </location>
</feature>
<dbReference type="EMBL" id="KD186572">
    <property type="protein sequence ID" value="EMS54067.1"/>
    <property type="molecule type" value="Genomic_DNA"/>
</dbReference>
<feature type="compositionally biased region" description="Basic and acidic residues" evidence="2">
    <location>
        <begin position="424"/>
        <end position="435"/>
    </location>
</feature>
<feature type="region of interest" description="Disordered" evidence="2">
    <location>
        <begin position="261"/>
        <end position="282"/>
    </location>
</feature>
<dbReference type="PANTHER" id="PTHR31016">
    <property type="entry name" value="OS04G0228100 PROTEIN"/>
    <property type="match status" value="1"/>
</dbReference>
<dbReference type="PANTHER" id="PTHR31016:SF12">
    <property type="entry name" value="OS05G0315200 PROTEIN"/>
    <property type="match status" value="1"/>
</dbReference>
<feature type="region of interest" description="Disordered" evidence="2">
    <location>
        <begin position="1"/>
        <end position="77"/>
    </location>
</feature>
<evidence type="ECO:0000256" key="1">
    <source>
        <dbReference type="SAM" id="Coils"/>
    </source>
</evidence>
<feature type="region of interest" description="Disordered" evidence="2">
    <location>
        <begin position="184"/>
        <end position="205"/>
    </location>
</feature>
<reference evidence="3" key="1">
    <citation type="journal article" date="2013" name="Nature">
        <title>Draft genome of the wheat A-genome progenitor Triticum urartu.</title>
        <authorList>
            <person name="Ling H.Q."/>
            <person name="Zhao S."/>
            <person name="Liu D."/>
            <person name="Wang J."/>
            <person name="Sun H."/>
            <person name="Zhang C."/>
            <person name="Fan H."/>
            <person name="Li D."/>
            <person name="Dong L."/>
            <person name="Tao Y."/>
            <person name="Gao C."/>
            <person name="Wu H."/>
            <person name="Li Y."/>
            <person name="Cui Y."/>
            <person name="Guo X."/>
            <person name="Zheng S."/>
            <person name="Wang B."/>
            <person name="Yu K."/>
            <person name="Liang Q."/>
            <person name="Yang W."/>
            <person name="Lou X."/>
            <person name="Chen J."/>
            <person name="Feng M."/>
            <person name="Jian J."/>
            <person name="Zhang X."/>
            <person name="Luo G."/>
            <person name="Jiang Y."/>
            <person name="Liu J."/>
            <person name="Wang Z."/>
            <person name="Sha Y."/>
            <person name="Zhang B."/>
            <person name="Wu H."/>
            <person name="Tang D."/>
            <person name="Shen Q."/>
            <person name="Xue P."/>
            <person name="Zou S."/>
            <person name="Wang X."/>
            <person name="Liu X."/>
            <person name="Wang F."/>
            <person name="Yang Y."/>
            <person name="An X."/>
            <person name="Dong Z."/>
            <person name="Zhang K."/>
            <person name="Zhang X."/>
            <person name="Luo M.C."/>
            <person name="Dvorak J."/>
            <person name="Tong Y."/>
            <person name="Wang J."/>
            <person name="Yang H."/>
            <person name="Li Z."/>
            <person name="Wang D."/>
            <person name="Zhang A."/>
            <person name="Wang J."/>
        </authorList>
    </citation>
    <scope>NUCLEOTIDE SEQUENCE</scope>
</reference>
<name>M7Z2C3_TRIUA</name>
<sequence>MAYRRKPQSSFEHHHHPQPVSPPSPPQDSLAAQAMRASAAHRDASSISSAYSSSAASAAAAARRSHEPSVSTPSPSLCFWGTLARKAKSLIDEDGSPGQYDSPTRQQPPRDGTSPAIHRQHLQQPAPETWKSETPPSQKRSEALASSLNYIGGTIKSALEEGRIIVETKTADIIQETRKLNIRRKGAGSNPQGETSHKFAHRNFPQNPLDYETQLKASRDVANAMSAKAKLLLRELKTVKADLAFAKERCAQLEDENKMLRENQDNGDNPEDDDLPSTRGFGPDGPVPSVSCLFHCPGALIRLQLETLLAEKARLAHENSVYARENRFLREIVEYHQLTMQDVIYVDEGIEEVTEVYPTQFLRRRFLGLHLKANRGCLAPPATVQQLCNVHQASNGISECLKTLLAHDARPGEVVSSSSYNTNDRMRGARGSEHHAARKIISETRQNRRVKAKAAKEEKLKKCLSAGGLGGGNGRGGRGGRGGQRGRDERRHTGAPTVQTTLWPEPYKPPYNYAAKGLSKYCGHLKHLIARWPSGAQITEQPTHACVVYKKLEKKSFVVVHCWLKLNGKPNWNLFIAKTAAQANEEETGGPTDPAQELPKKEERKAERFKQLMKAMEKRIKLEERRTMIEERKAALEEKKAVLKENRMLEGQKDELVAVEDEDVMEAEVDADAEDAYAAAMTPP</sequence>
<feature type="compositionally biased region" description="Basic residues" evidence="2">
    <location>
        <begin position="1"/>
        <end position="17"/>
    </location>
</feature>
<feature type="region of interest" description="Disordered" evidence="2">
    <location>
        <begin position="464"/>
        <end position="503"/>
    </location>
</feature>
<evidence type="ECO:0000313" key="3">
    <source>
        <dbReference type="EMBL" id="EMS54067.1"/>
    </source>
</evidence>
<dbReference type="eggNOG" id="ENOG502QPQ1">
    <property type="taxonomic scope" value="Eukaryota"/>
</dbReference>
<accession>M7Z2C3</accession>
<protein>
    <submittedName>
        <fullName evidence="3">Uncharacterized protein</fullName>
    </submittedName>
</protein>
<dbReference type="AlphaFoldDB" id="M7Z2C3"/>
<feature type="compositionally biased region" description="Polar residues" evidence="2">
    <location>
        <begin position="132"/>
        <end position="142"/>
    </location>
</feature>
<feature type="compositionally biased region" description="Low complexity" evidence="2">
    <location>
        <begin position="45"/>
        <end position="62"/>
    </location>
</feature>
<feature type="compositionally biased region" description="Low complexity" evidence="2">
    <location>
        <begin position="27"/>
        <end position="38"/>
    </location>
</feature>
<organism evidence="3">
    <name type="scientific">Triticum urartu</name>
    <name type="common">Red wild einkorn</name>
    <name type="synonym">Crithodium urartu</name>
    <dbReference type="NCBI Taxonomy" id="4572"/>
    <lineage>
        <taxon>Eukaryota</taxon>
        <taxon>Viridiplantae</taxon>
        <taxon>Streptophyta</taxon>
        <taxon>Embryophyta</taxon>
        <taxon>Tracheophyta</taxon>
        <taxon>Spermatophyta</taxon>
        <taxon>Magnoliopsida</taxon>
        <taxon>Liliopsida</taxon>
        <taxon>Poales</taxon>
        <taxon>Poaceae</taxon>
        <taxon>BOP clade</taxon>
        <taxon>Pooideae</taxon>
        <taxon>Triticodae</taxon>
        <taxon>Triticeae</taxon>
        <taxon>Triticinae</taxon>
        <taxon>Triticum</taxon>
    </lineage>
</organism>
<gene>
    <name evidence="3" type="ORF">TRIUR3_24382</name>
</gene>
<evidence type="ECO:0000256" key="2">
    <source>
        <dbReference type="SAM" id="MobiDB-lite"/>
    </source>
</evidence>
<proteinExistence type="predicted"/>
<feature type="region of interest" description="Disordered" evidence="2">
    <location>
        <begin position="583"/>
        <end position="604"/>
    </location>
</feature>
<feature type="region of interest" description="Disordered" evidence="2">
    <location>
        <begin position="92"/>
        <end position="142"/>
    </location>
</feature>
<feature type="compositionally biased region" description="Gly residues" evidence="2">
    <location>
        <begin position="467"/>
        <end position="483"/>
    </location>
</feature>
<keyword evidence="1" id="KW-0175">Coiled coil</keyword>
<feature type="region of interest" description="Disordered" evidence="2">
    <location>
        <begin position="414"/>
        <end position="435"/>
    </location>
</feature>